<keyword evidence="3" id="KW-0843">Virulence</keyword>
<protein>
    <submittedName>
        <fullName evidence="6">LysM domain-containing protein</fullName>
    </submittedName>
</protein>
<dbReference type="Pfam" id="PF01476">
    <property type="entry name" value="LysM"/>
    <property type="match status" value="2"/>
</dbReference>
<reference evidence="6" key="2">
    <citation type="submission" date="2023-05" db="EMBL/GenBank/DDBJ databases">
        <authorList>
            <consortium name="Lawrence Berkeley National Laboratory"/>
            <person name="Steindorff A."/>
            <person name="Hensen N."/>
            <person name="Bonometti L."/>
            <person name="Westerberg I."/>
            <person name="Brannstrom I.O."/>
            <person name="Guillou S."/>
            <person name="Cros-Aarteil S."/>
            <person name="Calhoun S."/>
            <person name="Haridas S."/>
            <person name="Kuo A."/>
            <person name="Mondo S."/>
            <person name="Pangilinan J."/>
            <person name="Riley R."/>
            <person name="Labutti K."/>
            <person name="Andreopoulos B."/>
            <person name="Lipzen A."/>
            <person name="Chen C."/>
            <person name="Yanf M."/>
            <person name="Daum C."/>
            <person name="Ng V."/>
            <person name="Clum A."/>
            <person name="Ohm R."/>
            <person name="Martin F."/>
            <person name="Silar P."/>
            <person name="Natvig D."/>
            <person name="Lalanne C."/>
            <person name="Gautier V."/>
            <person name="Ament-Velasquez S.L."/>
            <person name="Kruys A."/>
            <person name="Hutchinson M.I."/>
            <person name="Powell A.J."/>
            <person name="Barry K."/>
            <person name="Miller A.N."/>
            <person name="Grigoriev I.V."/>
            <person name="Debuchy R."/>
            <person name="Gladieux P."/>
            <person name="Thoren M.H."/>
            <person name="Johannesson H."/>
        </authorList>
    </citation>
    <scope>NUCLEOTIDE SEQUENCE</scope>
    <source>
        <strain evidence="6">CBS 532.94</strain>
    </source>
</reference>
<feature type="domain" description="LysM" evidence="5">
    <location>
        <begin position="86"/>
        <end position="131"/>
    </location>
</feature>
<sequence length="132" mass="14238">MTDNCNKFYLVRSGDTCTAILTEYGISLATFYPWNPAVGSDCRSLWVGHYVCVGTIGQTATTTSTAGNGIPTPTPYQEGMTKDCNKFYLVQAGDSCAAILTHYGISLENFSSWNPAVRSDCRSHPYAVSSVA</sequence>
<dbReference type="EMBL" id="MU860520">
    <property type="protein sequence ID" value="KAK4233582.1"/>
    <property type="molecule type" value="Genomic_DNA"/>
</dbReference>
<dbReference type="SUPFAM" id="SSF54106">
    <property type="entry name" value="LysM domain"/>
    <property type="match status" value="2"/>
</dbReference>
<keyword evidence="1" id="KW-0147">Chitin-binding</keyword>
<keyword evidence="7" id="KW-1185">Reference proteome</keyword>
<evidence type="ECO:0000259" key="5">
    <source>
        <dbReference type="PROSITE" id="PS51782"/>
    </source>
</evidence>
<evidence type="ECO:0000313" key="7">
    <source>
        <dbReference type="Proteomes" id="UP001303760"/>
    </source>
</evidence>
<proteinExistence type="inferred from homology"/>
<name>A0AAN7H703_9PEZI</name>
<dbReference type="GO" id="GO:0008061">
    <property type="term" value="F:chitin binding"/>
    <property type="evidence" value="ECO:0007669"/>
    <property type="project" value="UniProtKB-KW"/>
</dbReference>
<keyword evidence="2" id="KW-0732">Signal</keyword>
<evidence type="ECO:0000256" key="2">
    <source>
        <dbReference type="ARBA" id="ARBA00022729"/>
    </source>
</evidence>
<evidence type="ECO:0000256" key="1">
    <source>
        <dbReference type="ARBA" id="ARBA00022669"/>
    </source>
</evidence>
<dbReference type="CDD" id="cd00118">
    <property type="entry name" value="LysM"/>
    <property type="match status" value="2"/>
</dbReference>
<dbReference type="InterPro" id="IPR036779">
    <property type="entry name" value="LysM_dom_sf"/>
</dbReference>
<dbReference type="SMART" id="SM00257">
    <property type="entry name" value="LysM"/>
    <property type="match status" value="2"/>
</dbReference>
<comment type="similarity">
    <text evidence="4">Belongs to the secreted LysM effector family.</text>
</comment>
<evidence type="ECO:0000256" key="3">
    <source>
        <dbReference type="ARBA" id="ARBA00023026"/>
    </source>
</evidence>
<dbReference type="PANTHER" id="PTHR34997:SF2">
    <property type="entry name" value="LYSM DOMAIN-CONTAINING PROTEIN-RELATED"/>
    <property type="match status" value="1"/>
</dbReference>
<dbReference type="InterPro" id="IPR018392">
    <property type="entry name" value="LysM"/>
</dbReference>
<accession>A0AAN7H703</accession>
<gene>
    <name evidence="6" type="ORF">C8A03DRAFT_47912</name>
</gene>
<dbReference type="Gene3D" id="3.10.350.10">
    <property type="entry name" value="LysM domain"/>
    <property type="match status" value="2"/>
</dbReference>
<dbReference type="AlphaFoldDB" id="A0AAN7H703"/>
<feature type="domain" description="LysM" evidence="5">
    <location>
        <begin position="7"/>
        <end position="53"/>
    </location>
</feature>
<organism evidence="6 7">
    <name type="scientific">Achaetomium macrosporum</name>
    <dbReference type="NCBI Taxonomy" id="79813"/>
    <lineage>
        <taxon>Eukaryota</taxon>
        <taxon>Fungi</taxon>
        <taxon>Dikarya</taxon>
        <taxon>Ascomycota</taxon>
        <taxon>Pezizomycotina</taxon>
        <taxon>Sordariomycetes</taxon>
        <taxon>Sordariomycetidae</taxon>
        <taxon>Sordariales</taxon>
        <taxon>Chaetomiaceae</taxon>
        <taxon>Achaetomium</taxon>
    </lineage>
</organism>
<comment type="caution">
    <text evidence="6">The sequence shown here is derived from an EMBL/GenBank/DDBJ whole genome shotgun (WGS) entry which is preliminary data.</text>
</comment>
<dbReference type="InterPro" id="IPR052210">
    <property type="entry name" value="LysM1-like"/>
</dbReference>
<evidence type="ECO:0000313" key="6">
    <source>
        <dbReference type="EMBL" id="KAK4233582.1"/>
    </source>
</evidence>
<evidence type="ECO:0000256" key="4">
    <source>
        <dbReference type="ARBA" id="ARBA00044955"/>
    </source>
</evidence>
<reference evidence="6" key="1">
    <citation type="journal article" date="2023" name="Mol. Phylogenet. Evol.">
        <title>Genome-scale phylogeny and comparative genomics of the fungal order Sordariales.</title>
        <authorList>
            <person name="Hensen N."/>
            <person name="Bonometti L."/>
            <person name="Westerberg I."/>
            <person name="Brannstrom I.O."/>
            <person name="Guillou S."/>
            <person name="Cros-Aarteil S."/>
            <person name="Calhoun S."/>
            <person name="Haridas S."/>
            <person name="Kuo A."/>
            <person name="Mondo S."/>
            <person name="Pangilinan J."/>
            <person name="Riley R."/>
            <person name="LaButti K."/>
            <person name="Andreopoulos B."/>
            <person name="Lipzen A."/>
            <person name="Chen C."/>
            <person name="Yan M."/>
            <person name="Daum C."/>
            <person name="Ng V."/>
            <person name="Clum A."/>
            <person name="Steindorff A."/>
            <person name="Ohm R.A."/>
            <person name="Martin F."/>
            <person name="Silar P."/>
            <person name="Natvig D.O."/>
            <person name="Lalanne C."/>
            <person name="Gautier V."/>
            <person name="Ament-Velasquez S.L."/>
            <person name="Kruys A."/>
            <person name="Hutchinson M.I."/>
            <person name="Powell A.J."/>
            <person name="Barry K."/>
            <person name="Miller A.N."/>
            <person name="Grigoriev I.V."/>
            <person name="Debuchy R."/>
            <person name="Gladieux P."/>
            <person name="Hiltunen Thoren M."/>
            <person name="Johannesson H."/>
        </authorList>
    </citation>
    <scope>NUCLEOTIDE SEQUENCE</scope>
    <source>
        <strain evidence="6">CBS 532.94</strain>
    </source>
</reference>
<dbReference type="PROSITE" id="PS51782">
    <property type="entry name" value="LYSM"/>
    <property type="match status" value="2"/>
</dbReference>
<dbReference type="PANTHER" id="PTHR34997">
    <property type="entry name" value="AM15"/>
    <property type="match status" value="1"/>
</dbReference>
<dbReference type="Proteomes" id="UP001303760">
    <property type="component" value="Unassembled WGS sequence"/>
</dbReference>